<dbReference type="EMBL" id="CAKKTJ010000123">
    <property type="protein sequence ID" value="CAH0475296.1"/>
    <property type="molecule type" value="Genomic_DNA"/>
</dbReference>
<sequence length="105" mass="11410">MTTPPRSSPSSPSSQPLRSSDRSATILPRHSPPPRRFVPDDSLFTASYLLIGDDSSTDDDRSFKASTQLPTPVEAVQCTRMWIPAARLSSEHSTDEILQSGGVPQ</sequence>
<gene>
    <name evidence="2" type="ORF">PBS003_LOCUS2117</name>
</gene>
<dbReference type="AlphaFoldDB" id="A0AAU9KLS4"/>
<organism evidence="2 3">
    <name type="scientific">Peronospora belbahrii</name>
    <dbReference type="NCBI Taxonomy" id="622444"/>
    <lineage>
        <taxon>Eukaryota</taxon>
        <taxon>Sar</taxon>
        <taxon>Stramenopiles</taxon>
        <taxon>Oomycota</taxon>
        <taxon>Peronosporomycetes</taxon>
        <taxon>Peronosporales</taxon>
        <taxon>Peronosporaceae</taxon>
        <taxon>Peronospora</taxon>
    </lineage>
</organism>
<feature type="compositionally biased region" description="Low complexity" evidence="1">
    <location>
        <begin position="1"/>
        <end position="18"/>
    </location>
</feature>
<evidence type="ECO:0000313" key="2">
    <source>
        <dbReference type="EMBL" id="CAH0475296.1"/>
    </source>
</evidence>
<reference evidence="2" key="1">
    <citation type="submission" date="2021-11" db="EMBL/GenBank/DDBJ databases">
        <authorList>
            <person name="Islam A."/>
            <person name="Islam S."/>
            <person name="Flora M.S."/>
            <person name="Rahman M."/>
            <person name="Ziaur R.M."/>
            <person name="Epstein J.H."/>
            <person name="Hassan M."/>
            <person name="Klassen M."/>
            <person name="Woodard K."/>
            <person name="Webb A."/>
            <person name="Webby R.J."/>
            <person name="El Zowalaty M.E."/>
        </authorList>
    </citation>
    <scope>NUCLEOTIDE SEQUENCE</scope>
    <source>
        <strain evidence="2">Pbs3</strain>
    </source>
</reference>
<protein>
    <submittedName>
        <fullName evidence="2">Uncharacterized protein</fullName>
    </submittedName>
</protein>
<accession>A0AAU9KLS4</accession>
<feature type="region of interest" description="Disordered" evidence="1">
    <location>
        <begin position="1"/>
        <end position="39"/>
    </location>
</feature>
<evidence type="ECO:0000256" key="1">
    <source>
        <dbReference type="SAM" id="MobiDB-lite"/>
    </source>
</evidence>
<name>A0AAU9KLS4_9STRA</name>
<proteinExistence type="predicted"/>
<dbReference type="Proteomes" id="UP001160483">
    <property type="component" value="Unassembled WGS sequence"/>
</dbReference>
<comment type="caution">
    <text evidence="2">The sequence shown here is derived from an EMBL/GenBank/DDBJ whole genome shotgun (WGS) entry which is preliminary data.</text>
</comment>
<evidence type="ECO:0000313" key="3">
    <source>
        <dbReference type="Proteomes" id="UP001160483"/>
    </source>
</evidence>